<name>A0ABN9VUY8_9DINO</name>
<keyword evidence="2" id="KW-1185">Reference proteome</keyword>
<dbReference type="Proteomes" id="UP001189429">
    <property type="component" value="Unassembled WGS sequence"/>
</dbReference>
<sequence>MKDALQDACDQRSTSLAAAAAAGGPMQVRGAGAPTRDQLLRCPNNYLTNKDWTALENPQGTCEERDEIVVSRLGSVGVRRANEDGLIKWVMCLLIDIEQRLHGHWQPYNDIYKRVERVKSLFTNQQPCVGTCTDRFPDDPVGTHLMSFYSAADPPIATANHPCARISQHVPLRSTSKLLKTDDRMNNADRSDPMQQALATCVQAVRAASAAAAAPGNDLNPTYVGKYAHLSPSGSSQWSRRGDWDLQQSWDSWASEPWSGSSKVLHQPRRKRPAAAALQGEAKTIKYTIKWEKAGKKSTKNAFASRHYGRATKRAKEQFPGISELDLKATMQKVYRDAAALWSKHMG</sequence>
<reference evidence="1" key="1">
    <citation type="submission" date="2023-10" db="EMBL/GenBank/DDBJ databases">
        <authorList>
            <person name="Chen Y."/>
            <person name="Shah S."/>
            <person name="Dougan E. K."/>
            <person name="Thang M."/>
            <person name="Chan C."/>
        </authorList>
    </citation>
    <scope>NUCLEOTIDE SEQUENCE [LARGE SCALE GENOMIC DNA]</scope>
</reference>
<protein>
    <recommendedName>
        <fullName evidence="3">AP2/ERF domain-containing protein</fullName>
    </recommendedName>
</protein>
<proteinExistence type="predicted"/>
<organism evidence="1 2">
    <name type="scientific">Prorocentrum cordatum</name>
    <dbReference type="NCBI Taxonomy" id="2364126"/>
    <lineage>
        <taxon>Eukaryota</taxon>
        <taxon>Sar</taxon>
        <taxon>Alveolata</taxon>
        <taxon>Dinophyceae</taxon>
        <taxon>Prorocentrales</taxon>
        <taxon>Prorocentraceae</taxon>
        <taxon>Prorocentrum</taxon>
    </lineage>
</organism>
<evidence type="ECO:0000313" key="2">
    <source>
        <dbReference type="Proteomes" id="UP001189429"/>
    </source>
</evidence>
<comment type="caution">
    <text evidence="1">The sequence shown here is derived from an EMBL/GenBank/DDBJ whole genome shotgun (WGS) entry which is preliminary data.</text>
</comment>
<dbReference type="EMBL" id="CAUYUJ010017728">
    <property type="protein sequence ID" value="CAK0877370.1"/>
    <property type="molecule type" value="Genomic_DNA"/>
</dbReference>
<evidence type="ECO:0008006" key="3">
    <source>
        <dbReference type="Google" id="ProtNLM"/>
    </source>
</evidence>
<accession>A0ABN9VUY8</accession>
<evidence type="ECO:0000313" key="1">
    <source>
        <dbReference type="EMBL" id="CAK0877370.1"/>
    </source>
</evidence>
<gene>
    <name evidence="1" type="ORF">PCOR1329_LOCUS61452</name>
</gene>